<feature type="domain" description="ABC transporter" evidence="5">
    <location>
        <begin position="25"/>
        <end position="247"/>
    </location>
</feature>
<dbReference type="PROSITE" id="PS00211">
    <property type="entry name" value="ABC_TRANSPORTER_1"/>
    <property type="match status" value="1"/>
</dbReference>
<keyword evidence="4" id="KW-0067">ATP-binding</keyword>
<keyword evidence="3" id="KW-0547">Nucleotide-binding</keyword>
<dbReference type="AlphaFoldDB" id="A0A6J6Q9A8"/>
<evidence type="ECO:0000313" key="6">
    <source>
        <dbReference type="EMBL" id="CAB4707022.1"/>
    </source>
</evidence>
<reference evidence="6" key="1">
    <citation type="submission" date="2020-05" db="EMBL/GenBank/DDBJ databases">
        <authorList>
            <person name="Chiriac C."/>
            <person name="Salcher M."/>
            <person name="Ghai R."/>
            <person name="Kavagutti S V."/>
        </authorList>
    </citation>
    <scope>NUCLEOTIDE SEQUENCE</scope>
</reference>
<evidence type="ECO:0000259" key="5">
    <source>
        <dbReference type="PROSITE" id="PS50893"/>
    </source>
</evidence>
<evidence type="ECO:0000256" key="2">
    <source>
        <dbReference type="ARBA" id="ARBA00022448"/>
    </source>
</evidence>
<dbReference type="GO" id="GO:0016020">
    <property type="term" value="C:membrane"/>
    <property type="evidence" value="ECO:0007669"/>
    <property type="project" value="InterPro"/>
</dbReference>
<organism evidence="6">
    <name type="scientific">freshwater metagenome</name>
    <dbReference type="NCBI Taxonomy" id="449393"/>
    <lineage>
        <taxon>unclassified sequences</taxon>
        <taxon>metagenomes</taxon>
        <taxon>ecological metagenomes</taxon>
    </lineage>
</organism>
<dbReference type="SMART" id="SM00382">
    <property type="entry name" value="AAA"/>
    <property type="match status" value="1"/>
</dbReference>
<dbReference type="InterPro" id="IPR015860">
    <property type="entry name" value="ABC_transpr_TagH-like"/>
</dbReference>
<dbReference type="EMBL" id="CAFBPS010000003">
    <property type="protein sequence ID" value="CAB5017885.1"/>
    <property type="molecule type" value="Genomic_DNA"/>
</dbReference>
<dbReference type="SUPFAM" id="SSF52540">
    <property type="entry name" value="P-loop containing nucleoside triphosphate hydrolases"/>
    <property type="match status" value="1"/>
</dbReference>
<name>A0A6J6Q9A8_9ZZZZ</name>
<proteinExistence type="inferred from homology"/>
<dbReference type="GO" id="GO:0005524">
    <property type="term" value="F:ATP binding"/>
    <property type="evidence" value="ECO:0007669"/>
    <property type="project" value="UniProtKB-KW"/>
</dbReference>
<dbReference type="Pfam" id="PF00005">
    <property type="entry name" value="ABC_tran"/>
    <property type="match status" value="1"/>
</dbReference>
<evidence type="ECO:0000256" key="4">
    <source>
        <dbReference type="ARBA" id="ARBA00022840"/>
    </source>
</evidence>
<dbReference type="Gene3D" id="3.40.50.300">
    <property type="entry name" value="P-loop containing nucleotide triphosphate hydrolases"/>
    <property type="match status" value="1"/>
</dbReference>
<dbReference type="InterPro" id="IPR003593">
    <property type="entry name" value="AAA+_ATPase"/>
</dbReference>
<dbReference type="Gene3D" id="2.70.50.60">
    <property type="entry name" value="abc- transporter (atp binding component) like domain"/>
    <property type="match status" value="1"/>
</dbReference>
<evidence type="ECO:0000256" key="3">
    <source>
        <dbReference type="ARBA" id="ARBA00022741"/>
    </source>
</evidence>
<dbReference type="CDD" id="cd10147">
    <property type="entry name" value="Wzt_C-like"/>
    <property type="match status" value="1"/>
</dbReference>
<dbReference type="InterPro" id="IPR003439">
    <property type="entry name" value="ABC_transporter-like_ATP-bd"/>
</dbReference>
<sequence>MSNQAVVVSGLWKNFRLYHERNQYLKAAILRGRRARYEEFWALRDIDFTVPTGTTFGVIGSNGSGKSTLLKCLTGILTPDKGSVKVTGRISALLELGAGFHPELTGRENVFMNGAILGLTKKEITDKFSDIVEFAGLEEFIDTPVKNYSSGMFVRLGFAVAAHVEPEVLLIDEVLSVGDESFQRKSAERIEQFRREGRTIVFVSHGLASVEQLCEQVAWIEKGELKMIGNAGEVISAYQGQSHQAARVEGELGQRWGSGEAQIVAVQLLDEANQPLDVLTTLEPAKIRVELTSHMPIQDPVVTVRIDTLAGHPVWGSSTRRNGKSMGLVEGPASVEVAIPSLPLLEGVYDLTVAVTDHTEMSPYDHWEKRVRFEVRQYKAYDLGTIHIPAEWSISGTRGVMQGG</sequence>
<protein>
    <submittedName>
        <fullName evidence="6">Unannotated protein</fullName>
    </submittedName>
</protein>
<dbReference type="GO" id="GO:0140359">
    <property type="term" value="F:ABC-type transporter activity"/>
    <property type="evidence" value="ECO:0007669"/>
    <property type="project" value="InterPro"/>
</dbReference>
<gene>
    <name evidence="6" type="ORF">UFOPK2658_00156</name>
    <name evidence="7" type="ORF">UFOPK4134_00093</name>
</gene>
<comment type="similarity">
    <text evidence="1">Belongs to the ABC transporter superfamily.</text>
</comment>
<dbReference type="InterPro" id="IPR050683">
    <property type="entry name" value="Bact_Polysacc_Export_ATP-bd"/>
</dbReference>
<dbReference type="InterPro" id="IPR029439">
    <property type="entry name" value="Wzt_C"/>
</dbReference>
<accession>A0A6J6Q9A8</accession>
<dbReference type="PROSITE" id="PS50893">
    <property type="entry name" value="ABC_TRANSPORTER_2"/>
    <property type="match status" value="1"/>
</dbReference>
<dbReference type="PANTHER" id="PTHR46743:SF2">
    <property type="entry name" value="TEICHOIC ACIDS EXPORT ATP-BINDING PROTEIN TAGH"/>
    <property type="match status" value="1"/>
</dbReference>
<dbReference type="InterPro" id="IPR017871">
    <property type="entry name" value="ABC_transporter-like_CS"/>
</dbReference>
<keyword evidence="2" id="KW-0813">Transport</keyword>
<dbReference type="Pfam" id="PF14524">
    <property type="entry name" value="Wzt_C"/>
    <property type="match status" value="1"/>
</dbReference>
<evidence type="ECO:0000313" key="7">
    <source>
        <dbReference type="EMBL" id="CAB5017885.1"/>
    </source>
</evidence>
<dbReference type="CDD" id="cd03220">
    <property type="entry name" value="ABC_KpsT_Wzt"/>
    <property type="match status" value="1"/>
</dbReference>
<evidence type="ECO:0000256" key="1">
    <source>
        <dbReference type="ARBA" id="ARBA00005417"/>
    </source>
</evidence>
<dbReference type="InterPro" id="IPR027417">
    <property type="entry name" value="P-loop_NTPase"/>
</dbReference>
<dbReference type="GO" id="GO:0016887">
    <property type="term" value="F:ATP hydrolysis activity"/>
    <property type="evidence" value="ECO:0007669"/>
    <property type="project" value="InterPro"/>
</dbReference>
<dbReference type="PANTHER" id="PTHR46743">
    <property type="entry name" value="TEICHOIC ACIDS EXPORT ATP-BINDING PROTEIN TAGH"/>
    <property type="match status" value="1"/>
</dbReference>
<dbReference type="EMBL" id="CAEZYH010000003">
    <property type="protein sequence ID" value="CAB4707022.1"/>
    <property type="molecule type" value="Genomic_DNA"/>
</dbReference>